<evidence type="ECO:0000313" key="2">
    <source>
        <dbReference type="Proteomes" id="UP000266305"/>
    </source>
</evidence>
<sequence length="174" mass="18518">MCAEGKYFTVAPTACTIRTLGALAIYCGDVARKNPDGSTSISLRAPLLLMPPEMFRNPQETMATVARVLNENAHLFFESAKPAEAAPAADAGDGWGWWSGYDGEHYGNGPFATRDEAVRALCGRGGYIVEARQDPLLPGGQPMAVDRIGIARRIAQRLGCTAERVLDVVGAAHG</sequence>
<dbReference type="Proteomes" id="UP000266305">
    <property type="component" value="Unassembled WGS sequence"/>
</dbReference>
<gene>
    <name evidence="1" type="ORF">D1114_07240</name>
</gene>
<name>A0AAX1UN21_CERSP</name>
<accession>A0AAX1UN21</accession>
<dbReference type="EMBL" id="QWGP01000005">
    <property type="protein sequence ID" value="RHZ96495.1"/>
    <property type="molecule type" value="Genomic_DNA"/>
</dbReference>
<protein>
    <submittedName>
        <fullName evidence="1">Uncharacterized protein</fullName>
    </submittedName>
</protein>
<dbReference type="AlphaFoldDB" id="A0AAX1UN21"/>
<comment type="caution">
    <text evidence="1">The sequence shown here is derived from an EMBL/GenBank/DDBJ whole genome shotgun (WGS) entry which is preliminary data.</text>
</comment>
<reference evidence="1 2" key="1">
    <citation type="submission" date="2018-08" db="EMBL/GenBank/DDBJ databases">
        <title>Draft genome sequence of Rhodobacter sphaeroides FY.</title>
        <authorList>
            <person name="Rayyan A."/>
            <person name="Meyer T.E."/>
            <person name="Kyndt J.A."/>
        </authorList>
    </citation>
    <scope>NUCLEOTIDE SEQUENCE [LARGE SCALE GENOMIC DNA]</scope>
    <source>
        <strain evidence="1 2">FY</strain>
    </source>
</reference>
<proteinExistence type="predicted"/>
<dbReference type="RefSeq" id="WP_118999722.1">
    <property type="nucleotide sequence ID" value="NZ_QWGP01000005.1"/>
</dbReference>
<organism evidence="1 2">
    <name type="scientific">Cereibacter sphaeroides</name>
    <name type="common">Rhodobacter sphaeroides</name>
    <dbReference type="NCBI Taxonomy" id="1063"/>
    <lineage>
        <taxon>Bacteria</taxon>
        <taxon>Pseudomonadati</taxon>
        <taxon>Pseudomonadota</taxon>
        <taxon>Alphaproteobacteria</taxon>
        <taxon>Rhodobacterales</taxon>
        <taxon>Paracoccaceae</taxon>
        <taxon>Cereibacter</taxon>
    </lineage>
</organism>
<evidence type="ECO:0000313" key="1">
    <source>
        <dbReference type="EMBL" id="RHZ96495.1"/>
    </source>
</evidence>